<feature type="repeat" description="TPR" evidence="3">
    <location>
        <begin position="124"/>
        <end position="157"/>
    </location>
</feature>
<name>A0A8C4NGP0_EPTBU</name>
<accession>A0A8C4NGP0</accession>
<dbReference type="Gene3D" id="1.25.40.10">
    <property type="entry name" value="Tetratricopeptide repeat domain"/>
    <property type="match status" value="1"/>
</dbReference>
<dbReference type="PANTHER" id="PTHR11242">
    <property type="entry name" value="ARYL HYDROCARBON RECEPTOR INTERACTING PROTEIN RELATED"/>
    <property type="match status" value="1"/>
</dbReference>
<dbReference type="GeneTree" id="ENSGT00940000161494"/>
<protein>
    <submittedName>
        <fullName evidence="4">Tetratricopeptide repeat domain 9B</fullName>
    </submittedName>
</protein>
<evidence type="ECO:0000313" key="4">
    <source>
        <dbReference type="Ensembl" id="ENSEBUP00000006395.1"/>
    </source>
</evidence>
<proteinExistence type="predicted"/>
<evidence type="ECO:0000313" key="5">
    <source>
        <dbReference type="Proteomes" id="UP000694388"/>
    </source>
</evidence>
<sequence length="186" mass="21434">MMRYCVCIAPHPDEMGSATIQHSGIAPQFPTIATCLSDDEHIEISIWVVTKIRISVKYGRSFTHEFHPPFRIVVHSPSLRNIHLLFLSSPCVCVSACLLQSELVNYERVRDYCLKVLQHRTDNFKALYRAGVAYYHLGDYTNALSYLQQAGTCQPHDLNVKRYTQLTEMRMSRSQQPQRDIRTSDQ</sequence>
<keyword evidence="5" id="KW-1185">Reference proteome</keyword>
<dbReference type="PANTHER" id="PTHR11242:SF18">
    <property type="entry name" value="PEPTIDYLPROLYL ISOMERASE"/>
    <property type="match status" value="1"/>
</dbReference>
<dbReference type="SMART" id="SM00028">
    <property type="entry name" value="TPR"/>
    <property type="match status" value="1"/>
</dbReference>
<dbReference type="Proteomes" id="UP000694388">
    <property type="component" value="Unplaced"/>
</dbReference>
<dbReference type="InterPro" id="IPR019734">
    <property type="entry name" value="TPR_rpt"/>
</dbReference>
<evidence type="ECO:0000256" key="1">
    <source>
        <dbReference type="ARBA" id="ARBA00022737"/>
    </source>
</evidence>
<evidence type="ECO:0000256" key="2">
    <source>
        <dbReference type="ARBA" id="ARBA00022803"/>
    </source>
</evidence>
<evidence type="ECO:0000256" key="3">
    <source>
        <dbReference type="PROSITE-ProRule" id="PRU00339"/>
    </source>
</evidence>
<organism evidence="4 5">
    <name type="scientific">Eptatretus burgeri</name>
    <name type="common">Inshore hagfish</name>
    <dbReference type="NCBI Taxonomy" id="7764"/>
    <lineage>
        <taxon>Eukaryota</taxon>
        <taxon>Metazoa</taxon>
        <taxon>Chordata</taxon>
        <taxon>Craniata</taxon>
        <taxon>Vertebrata</taxon>
        <taxon>Cyclostomata</taxon>
        <taxon>Myxini</taxon>
        <taxon>Myxiniformes</taxon>
        <taxon>Myxinidae</taxon>
        <taxon>Eptatretinae</taxon>
        <taxon>Eptatretus</taxon>
    </lineage>
</organism>
<keyword evidence="1" id="KW-0677">Repeat</keyword>
<dbReference type="AlphaFoldDB" id="A0A8C4NGP0"/>
<dbReference type="PROSITE" id="PS50005">
    <property type="entry name" value="TPR"/>
    <property type="match status" value="1"/>
</dbReference>
<reference evidence="4" key="1">
    <citation type="submission" date="2025-08" db="UniProtKB">
        <authorList>
            <consortium name="Ensembl"/>
        </authorList>
    </citation>
    <scope>IDENTIFICATION</scope>
</reference>
<dbReference type="InterPro" id="IPR039663">
    <property type="entry name" value="AIP/AIPL1/TTC9"/>
</dbReference>
<dbReference type="SUPFAM" id="SSF48452">
    <property type="entry name" value="TPR-like"/>
    <property type="match status" value="1"/>
</dbReference>
<keyword evidence="2 3" id="KW-0802">TPR repeat</keyword>
<dbReference type="InterPro" id="IPR011990">
    <property type="entry name" value="TPR-like_helical_dom_sf"/>
</dbReference>
<reference evidence="4" key="2">
    <citation type="submission" date="2025-09" db="UniProtKB">
        <authorList>
            <consortium name="Ensembl"/>
        </authorList>
    </citation>
    <scope>IDENTIFICATION</scope>
</reference>
<dbReference type="Ensembl" id="ENSEBUT00000006850.1">
    <property type="protein sequence ID" value="ENSEBUP00000006395.1"/>
    <property type="gene ID" value="ENSEBUG00000004246.1"/>
</dbReference>